<name>A0ABR8D6R7_9NOST</name>
<proteinExistence type="predicted"/>
<dbReference type="EMBL" id="JACJSG010000028">
    <property type="protein sequence ID" value="MBD2502870.1"/>
    <property type="molecule type" value="Genomic_DNA"/>
</dbReference>
<dbReference type="Proteomes" id="UP000661112">
    <property type="component" value="Unassembled WGS sequence"/>
</dbReference>
<organism evidence="1 2">
    <name type="scientific">Anabaena azotica FACHB-119</name>
    <dbReference type="NCBI Taxonomy" id="947527"/>
    <lineage>
        <taxon>Bacteria</taxon>
        <taxon>Bacillati</taxon>
        <taxon>Cyanobacteriota</taxon>
        <taxon>Cyanophyceae</taxon>
        <taxon>Nostocales</taxon>
        <taxon>Nostocaceae</taxon>
        <taxon>Anabaena</taxon>
        <taxon>Anabaena azotica</taxon>
    </lineage>
</organism>
<evidence type="ECO:0000313" key="2">
    <source>
        <dbReference type="Proteomes" id="UP000661112"/>
    </source>
</evidence>
<evidence type="ECO:0000313" key="1">
    <source>
        <dbReference type="EMBL" id="MBD2502870.1"/>
    </source>
</evidence>
<gene>
    <name evidence="1" type="ORF">H6G83_20065</name>
</gene>
<keyword evidence="2" id="KW-1185">Reference proteome</keyword>
<accession>A0ABR8D6R7</accession>
<dbReference type="RefSeq" id="WP_190475541.1">
    <property type="nucleotide sequence ID" value="NZ_JACJSG010000028.1"/>
</dbReference>
<protein>
    <submittedName>
        <fullName evidence="1">Uncharacterized protein</fullName>
    </submittedName>
</protein>
<comment type="caution">
    <text evidence="1">The sequence shown here is derived from an EMBL/GenBank/DDBJ whole genome shotgun (WGS) entry which is preliminary data.</text>
</comment>
<reference evidence="1 2" key="1">
    <citation type="journal article" date="2020" name="ISME J.">
        <title>Comparative genomics reveals insights into cyanobacterial evolution and habitat adaptation.</title>
        <authorList>
            <person name="Chen M.Y."/>
            <person name="Teng W.K."/>
            <person name="Zhao L."/>
            <person name="Hu C.X."/>
            <person name="Zhou Y.K."/>
            <person name="Han B.P."/>
            <person name="Song L.R."/>
            <person name="Shu W.S."/>
        </authorList>
    </citation>
    <scope>NUCLEOTIDE SEQUENCE [LARGE SCALE GENOMIC DNA]</scope>
    <source>
        <strain evidence="1 2">FACHB-119</strain>
    </source>
</reference>
<sequence length="53" mass="6357">MESFLRRETRLQNFPQNSKLVSRVRQYEYFLGMARVSRTDAPYILDTTGDWGR</sequence>